<sequence length="173" mass="19103">MNPTQKPDPTPGALADLTPADILRCAARYLELRGWTQGVPYELAEHPAFPPACPLGAITVAIYGYPAAIDGHSDDIAATLRDTTIRVLADFLRQDGHVPEPDAIRCADTQIVADWNDDPWRTAAQVTDILRATADEWDWTHATEDDFETYADACVWAEKNPTREGFLAWRAGQ</sequence>
<dbReference type="OrthoDB" id="3297831at2"/>
<dbReference type="Proteomes" id="UP000283832">
    <property type="component" value="Unassembled WGS sequence"/>
</dbReference>
<evidence type="ECO:0000313" key="1">
    <source>
        <dbReference type="EMBL" id="RIV29806.1"/>
    </source>
</evidence>
<keyword evidence="2" id="KW-1185">Reference proteome</keyword>
<dbReference type="Pfam" id="PF19698">
    <property type="entry name" value="DUF6197"/>
    <property type="match status" value="1"/>
</dbReference>
<evidence type="ECO:0000313" key="2">
    <source>
        <dbReference type="Proteomes" id="UP000283832"/>
    </source>
</evidence>
<comment type="caution">
    <text evidence="1">The sequence shown here is derived from an EMBL/GenBank/DDBJ whole genome shotgun (WGS) entry which is preliminary data.</text>
</comment>
<dbReference type="RefSeq" id="WP_119579972.1">
    <property type="nucleotide sequence ID" value="NZ_QXEC01000053.1"/>
</dbReference>
<dbReference type="EMBL" id="QXEC01000053">
    <property type="protein sequence ID" value="RIV29806.1"/>
    <property type="molecule type" value="Genomic_DNA"/>
</dbReference>
<name>A0A418MMK7_9ACTN</name>
<dbReference type="AlphaFoldDB" id="A0A418MMK7"/>
<reference evidence="1 2" key="1">
    <citation type="submission" date="2018-08" db="EMBL/GenBank/DDBJ databases">
        <title>Jishengella sp. nov., isolated from a root of Azadirachta indica A. Juss. var. siamensis Valenton.</title>
        <authorList>
            <person name="Kuncharoen N."/>
            <person name="Tanasupawat S."/>
            <person name="Kudo T."/>
            <person name="Ohkuma M."/>
        </authorList>
    </citation>
    <scope>NUCLEOTIDE SEQUENCE [LARGE SCALE GENOMIC DNA]</scope>
    <source>
        <strain evidence="1 2">AZ1-13</strain>
    </source>
</reference>
<gene>
    <name evidence="1" type="ORF">D2L64_26705</name>
</gene>
<organism evidence="1 2">
    <name type="scientific">Micromonospora radicis</name>
    <dbReference type="NCBI Taxonomy" id="1894971"/>
    <lineage>
        <taxon>Bacteria</taxon>
        <taxon>Bacillati</taxon>
        <taxon>Actinomycetota</taxon>
        <taxon>Actinomycetes</taxon>
        <taxon>Micromonosporales</taxon>
        <taxon>Micromonosporaceae</taxon>
        <taxon>Micromonospora</taxon>
    </lineage>
</organism>
<proteinExistence type="predicted"/>
<accession>A0A418MMK7</accession>
<dbReference type="InterPro" id="IPR045677">
    <property type="entry name" value="DUF6197"/>
</dbReference>
<protein>
    <submittedName>
        <fullName evidence="1">Uncharacterized protein</fullName>
    </submittedName>
</protein>